<dbReference type="AlphaFoldDB" id="A0AAV1D9F5"/>
<dbReference type="EMBL" id="OX459121">
    <property type="protein sequence ID" value="CAI9104208.1"/>
    <property type="molecule type" value="Genomic_DNA"/>
</dbReference>
<name>A0AAV1D9F5_OLDCO</name>
<accession>A0AAV1D9F5</accession>
<dbReference type="Proteomes" id="UP001161247">
    <property type="component" value="Chromosome 4"/>
</dbReference>
<sequence>MTTTVANSNPNSNSIRELNSQLTQIVNEFEAEKKKGEAFDLMWKARQNHYWWESPIDELGLHELEQLRDYMKDLKKSVTEQVGKYETKPTTGVNLGSMTSNFYGFGYDHHHGLF</sequence>
<protein>
    <submittedName>
        <fullName evidence="1">OLC1v1002837C1</fullName>
    </submittedName>
</protein>
<evidence type="ECO:0000313" key="2">
    <source>
        <dbReference type="Proteomes" id="UP001161247"/>
    </source>
</evidence>
<organism evidence="1 2">
    <name type="scientific">Oldenlandia corymbosa var. corymbosa</name>
    <dbReference type="NCBI Taxonomy" id="529605"/>
    <lineage>
        <taxon>Eukaryota</taxon>
        <taxon>Viridiplantae</taxon>
        <taxon>Streptophyta</taxon>
        <taxon>Embryophyta</taxon>
        <taxon>Tracheophyta</taxon>
        <taxon>Spermatophyta</taxon>
        <taxon>Magnoliopsida</taxon>
        <taxon>eudicotyledons</taxon>
        <taxon>Gunneridae</taxon>
        <taxon>Pentapetalae</taxon>
        <taxon>asterids</taxon>
        <taxon>lamiids</taxon>
        <taxon>Gentianales</taxon>
        <taxon>Rubiaceae</taxon>
        <taxon>Rubioideae</taxon>
        <taxon>Spermacoceae</taxon>
        <taxon>Hedyotis-Oldenlandia complex</taxon>
        <taxon>Oldenlandia</taxon>
    </lineage>
</organism>
<evidence type="ECO:0000313" key="1">
    <source>
        <dbReference type="EMBL" id="CAI9104208.1"/>
    </source>
</evidence>
<proteinExistence type="predicted"/>
<gene>
    <name evidence="1" type="ORF">OLC1_LOCUS13183</name>
</gene>
<dbReference type="Gene3D" id="6.10.140.920">
    <property type="match status" value="1"/>
</dbReference>
<keyword evidence="2" id="KW-1185">Reference proteome</keyword>
<reference evidence="1" key="1">
    <citation type="submission" date="2023-03" db="EMBL/GenBank/DDBJ databases">
        <authorList>
            <person name="Julca I."/>
        </authorList>
    </citation>
    <scope>NUCLEOTIDE SEQUENCE</scope>
</reference>